<keyword evidence="3" id="KW-1185">Reference proteome</keyword>
<accession>A0ABW2I4Q9</accession>
<evidence type="ECO:0000313" key="3">
    <source>
        <dbReference type="Proteomes" id="UP001596548"/>
    </source>
</evidence>
<keyword evidence="1" id="KW-0812">Transmembrane</keyword>
<feature type="transmembrane region" description="Helical" evidence="1">
    <location>
        <begin position="27"/>
        <end position="44"/>
    </location>
</feature>
<sequence>MEKTLEAAIAEVGRTVRYAVQSNERTVRLGALMMLIAVIIWPVML</sequence>
<proteinExistence type="predicted"/>
<comment type="caution">
    <text evidence="2">The sequence shown here is derived from an EMBL/GenBank/DDBJ whole genome shotgun (WGS) entry which is preliminary data.</text>
</comment>
<dbReference type="EMBL" id="JBHTBJ010000062">
    <property type="protein sequence ID" value="MFC7279851.1"/>
    <property type="molecule type" value="Genomic_DNA"/>
</dbReference>
<protein>
    <submittedName>
        <fullName evidence="2">Uncharacterized protein</fullName>
    </submittedName>
</protein>
<organism evidence="2 3">
    <name type="scientific">Paractinoplanes rhizophilus</name>
    <dbReference type="NCBI Taxonomy" id="1416877"/>
    <lineage>
        <taxon>Bacteria</taxon>
        <taxon>Bacillati</taxon>
        <taxon>Actinomycetota</taxon>
        <taxon>Actinomycetes</taxon>
        <taxon>Micromonosporales</taxon>
        <taxon>Micromonosporaceae</taxon>
        <taxon>Paractinoplanes</taxon>
    </lineage>
</organism>
<keyword evidence="1" id="KW-0472">Membrane</keyword>
<reference evidence="3" key="1">
    <citation type="journal article" date="2019" name="Int. J. Syst. Evol. Microbiol.">
        <title>The Global Catalogue of Microorganisms (GCM) 10K type strain sequencing project: providing services to taxonomists for standard genome sequencing and annotation.</title>
        <authorList>
            <consortium name="The Broad Institute Genomics Platform"/>
            <consortium name="The Broad Institute Genome Sequencing Center for Infectious Disease"/>
            <person name="Wu L."/>
            <person name="Ma J."/>
        </authorList>
    </citation>
    <scope>NUCLEOTIDE SEQUENCE [LARGE SCALE GENOMIC DNA]</scope>
    <source>
        <strain evidence="3">XZYJT-10</strain>
    </source>
</reference>
<evidence type="ECO:0000313" key="2">
    <source>
        <dbReference type="EMBL" id="MFC7279851.1"/>
    </source>
</evidence>
<name>A0ABW2I4Q9_9ACTN</name>
<dbReference type="RefSeq" id="WP_378977575.1">
    <property type="nucleotide sequence ID" value="NZ_JBHTBJ010000062.1"/>
</dbReference>
<evidence type="ECO:0000256" key="1">
    <source>
        <dbReference type="SAM" id="Phobius"/>
    </source>
</evidence>
<dbReference type="Proteomes" id="UP001596548">
    <property type="component" value="Unassembled WGS sequence"/>
</dbReference>
<keyword evidence="1" id="KW-1133">Transmembrane helix</keyword>
<gene>
    <name evidence="2" type="ORF">ACFQS1_38335</name>
</gene>